<dbReference type="EMBL" id="JACVVK020000374">
    <property type="protein sequence ID" value="KAK7476488.1"/>
    <property type="molecule type" value="Genomic_DNA"/>
</dbReference>
<evidence type="ECO:0000256" key="1">
    <source>
        <dbReference type="SAM" id="MobiDB-lite"/>
    </source>
</evidence>
<name>A0ABD0JP77_9CAEN</name>
<sequence length="138" mass="15307">MSSRALPKDQFTRSVRGLSRLKSGRGEKKTAGLPNTRTEGHADPDWPARSDETSDRTPPDPQHREKGVPAVATESRECRAMVPYSLGPREDCQPARCDSTSRRASADPSCREREEFRDNRVGGLAEECRLVADARLLS</sequence>
<feature type="region of interest" description="Disordered" evidence="1">
    <location>
        <begin position="88"/>
        <end position="109"/>
    </location>
</feature>
<dbReference type="Proteomes" id="UP001519460">
    <property type="component" value="Unassembled WGS sequence"/>
</dbReference>
<reference evidence="2 3" key="1">
    <citation type="journal article" date="2023" name="Sci. Data">
        <title>Genome assembly of the Korean intertidal mud-creeper Batillaria attramentaria.</title>
        <authorList>
            <person name="Patra A.K."/>
            <person name="Ho P.T."/>
            <person name="Jun S."/>
            <person name="Lee S.J."/>
            <person name="Kim Y."/>
            <person name="Won Y.J."/>
        </authorList>
    </citation>
    <scope>NUCLEOTIDE SEQUENCE [LARGE SCALE GENOMIC DNA]</scope>
    <source>
        <strain evidence="2">Wonlab-2016</strain>
    </source>
</reference>
<protein>
    <submittedName>
        <fullName evidence="2">Uncharacterized protein</fullName>
    </submittedName>
</protein>
<evidence type="ECO:0000313" key="3">
    <source>
        <dbReference type="Proteomes" id="UP001519460"/>
    </source>
</evidence>
<evidence type="ECO:0000313" key="2">
    <source>
        <dbReference type="EMBL" id="KAK7476488.1"/>
    </source>
</evidence>
<dbReference type="AlphaFoldDB" id="A0ABD0JP77"/>
<comment type="caution">
    <text evidence="2">The sequence shown here is derived from an EMBL/GenBank/DDBJ whole genome shotgun (WGS) entry which is preliminary data.</text>
</comment>
<accession>A0ABD0JP77</accession>
<feature type="compositionally biased region" description="Basic and acidic residues" evidence="1">
    <location>
        <begin position="38"/>
        <end position="67"/>
    </location>
</feature>
<gene>
    <name evidence="2" type="ORF">BaRGS_00032236</name>
</gene>
<feature type="compositionally biased region" description="Basic and acidic residues" evidence="1">
    <location>
        <begin position="1"/>
        <end position="11"/>
    </location>
</feature>
<organism evidence="2 3">
    <name type="scientific">Batillaria attramentaria</name>
    <dbReference type="NCBI Taxonomy" id="370345"/>
    <lineage>
        <taxon>Eukaryota</taxon>
        <taxon>Metazoa</taxon>
        <taxon>Spiralia</taxon>
        <taxon>Lophotrochozoa</taxon>
        <taxon>Mollusca</taxon>
        <taxon>Gastropoda</taxon>
        <taxon>Caenogastropoda</taxon>
        <taxon>Sorbeoconcha</taxon>
        <taxon>Cerithioidea</taxon>
        <taxon>Batillariidae</taxon>
        <taxon>Batillaria</taxon>
    </lineage>
</organism>
<keyword evidence="3" id="KW-1185">Reference proteome</keyword>
<feature type="region of interest" description="Disordered" evidence="1">
    <location>
        <begin position="1"/>
        <end position="75"/>
    </location>
</feature>
<proteinExistence type="predicted"/>